<evidence type="ECO:0000313" key="8">
    <source>
        <dbReference type="Proteomes" id="UP001358417"/>
    </source>
</evidence>
<dbReference type="SMART" id="SM00066">
    <property type="entry name" value="GAL4"/>
    <property type="match status" value="1"/>
</dbReference>
<evidence type="ECO:0000313" key="7">
    <source>
        <dbReference type="EMBL" id="KAK5048696.1"/>
    </source>
</evidence>
<evidence type="ECO:0000256" key="5">
    <source>
        <dbReference type="ARBA" id="ARBA00023242"/>
    </source>
</evidence>
<dbReference type="GO" id="GO:0045944">
    <property type="term" value="P:positive regulation of transcription by RNA polymerase II"/>
    <property type="evidence" value="ECO:0007669"/>
    <property type="project" value="TreeGrafter"/>
</dbReference>
<keyword evidence="2" id="KW-0805">Transcription regulation</keyword>
<dbReference type="GO" id="GO:0000976">
    <property type="term" value="F:transcription cis-regulatory region binding"/>
    <property type="evidence" value="ECO:0007669"/>
    <property type="project" value="TreeGrafter"/>
</dbReference>
<sequence length="470" mass="53078">MPLAYRVRFARTGKTVSADFMANAARQESQGRCKSRSGCQECKARKVKCDETFPVCDRCRRRGAICRKPVVFSNHGFPTPWLATNSFTSVLNLLPTANKEVLKWWLHQASHILAFEPDSNPLSFPILRHLLLSPALLHALQSLSGAHQSYFERSCIPACLEERSKALILVKHELQYRTVPLMTSFLSVFILGVASPWLYREMQDDFGHAHIKGARAILELMAEEQHTEDESSLKLALGYYLYWDMHTAFLVPTAQVEPLDTPTMSSLVARFKDYDHPLAGCSIALLYQLGIMGRYCRGVLDTGDHDYNYEDLIEEFLLNWQPTSLDTDVGALSRAYQLQGLILLYRICGRPSARHLSDEVTLDLQLETDLLIQSYVKELLESLTQTPLSKPAAIFYGLVMVTAGAELGEADTELRAAVKQRLKANYSCVRVTTDLWAIVLLEEVWSLRAAGIMITPLELMLQRNWMLSMA</sequence>
<dbReference type="GO" id="GO:0005634">
    <property type="term" value="C:nucleus"/>
    <property type="evidence" value="ECO:0007669"/>
    <property type="project" value="UniProtKB-SubCell"/>
</dbReference>
<evidence type="ECO:0000256" key="1">
    <source>
        <dbReference type="ARBA" id="ARBA00004123"/>
    </source>
</evidence>
<dbReference type="Gene3D" id="4.10.240.10">
    <property type="entry name" value="Zn(2)-C6 fungal-type DNA-binding domain"/>
    <property type="match status" value="1"/>
</dbReference>
<dbReference type="Pfam" id="PF00172">
    <property type="entry name" value="Zn_clus"/>
    <property type="match status" value="1"/>
</dbReference>
<proteinExistence type="predicted"/>
<dbReference type="GeneID" id="89973962"/>
<dbReference type="AlphaFoldDB" id="A0AAV9N462"/>
<evidence type="ECO:0000259" key="6">
    <source>
        <dbReference type="PROSITE" id="PS50048"/>
    </source>
</evidence>
<name>A0AAV9N462_9EURO</name>
<keyword evidence="5" id="KW-0539">Nucleus</keyword>
<dbReference type="CDD" id="cd00067">
    <property type="entry name" value="GAL4"/>
    <property type="match status" value="1"/>
</dbReference>
<dbReference type="PANTHER" id="PTHR37534">
    <property type="entry name" value="TRANSCRIPTIONAL ACTIVATOR PROTEIN UGA3"/>
    <property type="match status" value="1"/>
</dbReference>
<dbReference type="PANTHER" id="PTHR37534:SF11">
    <property type="entry name" value="ZN(II)2CYS6 TRANSCRIPTION FACTOR (EUROFUNG)"/>
    <property type="match status" value="1"/>
</dbReference>
<dbReference type="PROSITE" id="PS00463">
    <property type="entry name" value="ZN2_CY6_FUNGAL_1"/>
    <property type="match status" value="1"/>
</dbReference>
<accession>A0AAV9N462</accession>
<gene>
    <name evidence="7" type="ORF">LTR84_005788</name>
</gene>
<organism evidence="7 8">
    <name type="scientific">Exophiala bonariae</name>
    <dbReference type="NCBI Taxonomy" id="1690606"/>
    <lineage>
        <taxon>Eukaryota</taxon>
        <taxon>Fungi</taxon>
        <taxon>Dikarya</taxon>
        <taxon>Ascomycota</taxon>
        <taxon>Pezizomycotina</taxon>
        <taxon>Eurotiomycetes</taxon>
        <taxon>Chaetothyriomycetidae</taxon>
        <taxon>Chaetothyriales</taxon>
        <taxon>Herpotrichiellaceae</taxon>
        <taxon>Exophiala</taxon>
    </lineage>
</organism>
<dbReference type="Pfam" id="PF11951">
    <property type="entry name" value="Fungal_trans_2"/>
    <property type="match status" value="1"/>
</dbReference>
<keyword evidence="3" id="KW-0238">DNA-binding</keyword>
<dbReference type="EMBL" id="JAVRRD010000021">
    <property type="protein sequence ID" value="KAK5048696.1"/>
    <property type="molecule type" value="Genomic_DNA"/>
</dbReference>
<keyword evidence="4" id="KW-0804">Transcription</keyword>
<dbReference type="InterPro" id="IPR036864">
    <property type="entry name" value="Zn2-C6_fun-type_DNA-bd_sf"/>
</dbReference>
<protein>
    <recommendedName>
        <fullName evidence="6">Zn(2)-C6 fungal-type domain-containing protein</fullName>
    </recommendedName>
</protein>
<evidence type="ECO:0000256" key="3">
    <source>
        <dbReference type="ARBA" id="ARBA00023125"/>
    </source>
</evidence>
<dbReference type="GO" id="GO:0008270">
    <property type="term" value="F:zinc ion binding"/>
    <property type="evidence" value="ECO:0007669"/>
    <property type="project" value="InterPro"/>
</dbReference>
<reference evidence="7 8" key="1">
    <citation type="submission" date="2023-08" db="EMBL/GenBank/DDBJ databases">
        <title>Black Yeasts Isolated from many extreme environments.</title>
        <authorList>
            <person name="Coleine C."/>
            <person name="Stajich J.E."/>
            <person name="Selbmann L."/>
        </authorList>
    </citation>
    <scope>NUCLEOTIDE SEQUENCE [LARGE SCALE GENOMIC DNA]</scope>
    <source>
        <strain evidence="7 8">CCFEE 5792</strain>
    </source>
</reference>
<dbReference type="InterPro" id="IPR001138">
    <property type="entry name" value="Zn2Cys6_DnaBD"/>
</dbReference>
<keyword evidence="8" id="KW-1185">Reference proteome</keyword>
<comment type="subcellular location">
    <subcellularLocation>
        <location evidence="1">Nucleus</location>
    </subcellularLocation>
</comment>
<dbReference type="RefSeq" id="XP_064704055.1">
    <property type="nucleotide sequence ID" value="XM_064849352.1"/>
</dbReference>
<evidence type="ECO:0000256" key="2">
    <source>
        <dbReference type="ARBA" id="ARBA00023015"/>
    </source>
</evidence>
<dbReference type="Proteomes" id="UP001358417">
    <property type="component" value="Unassembled WGS sequence"/>
</dbReference>
<feature type="domain" description="Zn(2)-C6 fungal-type" evidence="6">
    <location>
        <begin position="38"/>
        <end position="68"/>
    </location>
</feature>
<dbReference type="InterPro" id="IPR021858">
    <property type="entry name" value="Fun_TF"/>
</dbReference>
<comment type="caution">
    <text evidence="7">The sequence shown here is derived from an EMBL/GenBank/DDBJ whole genome shotgun (WGS) entry which is preliminary data.</text>
</comment>
<dbReference type="SUPFAM" id="SSF57701">
    <property type="entry name" value="Zn2/Cys6 DNA-binding domain"/>
    <property type="match status" value="1"/>
</dbReference>
<evidence type="ECO:0000256" key="4">
    <source>
        <dbReference type="ARBA" id="ARBA00023163"/>
    </source>
</evidence>
<dbReference type="PROSITE" id="PS50048">
    <property type="entry name" value="ZN2_CY6_FUNGAL_2"/>
    <property type="match status" value="1"/>
</dbReference>
<dbReference type="GO" id="GO:0000981">
    <property type="term" value="F:DNA-binding transcription factor activity, RNA polymerase II-specific"/>
    <property type="evidence" value="ECO:0007669"/>
    <property type="project" value="InterPro"/>
</dbReference>